<dbReference type="Pfam" id="PF19465">
    <property type="entry name" value="DUF6002"/>
    <property type="match status" value="1"/>
</dbReference>
<protein>
    <recommendedName>
        <fullName evidence="3">Terminase</fullName>
    </recommendedName>
</protein>
<dbReference type="Proteomes" id="UP000763557">
    <property type="component" value="Unassembled WGS sequence"/>
</dbReference>
<dbReference type="RefSeq" id="WP_173142160.1">
    <property type="nucleotide sequence ID" value="NZ_CBCSGW010000025.1"/>
</dbReference>
<proteinExistence type="predicted"/>
<evidence type="ECO:0000313" key="2">
    <source>
        <dbReference type="Proteomes" id="UP000763557"/>
    </source>
</evidence>
<reference evidence="1 2" key="1">
    <citation type="submission" date="2020-01" db="EMBL/GenBank/DDBJ databases">
        <title>Kibdelosporangium persica a novel Actinomycetes from a hot desert in Iran.</title>
        <authorList>
            <person name="Safaei N."/>
            <person name="Zaburannyi N."/>
            <person name="Mueller R."/>
            <person name="Wink J."/>
        </authorList>
    </citation>
    <scope>NUCLEOTIDE SEQUENCE [LARGE SCALE GENOMIC DNA]</scope>
    <source>
        <strain evidence="1 2">4NS15</strain>
    </source>
</reference>
<sequence length="423" mass="46559">MNIYADHFDHLRIALSDVGRHRPRTADFEPEFALPEPSARLARYFEVANLRFAELGVMAGTRVTLLDLMGNPATRTVKTLASLVIVARAIRHIHTTGEPVMILTPSSANKATALRDAVLRAHQAELATPEQLRIITVVPGTSTPKLWSSALDEEHNPVCVLDNGNVKTVARQVATSTAQDLFRATGFRLWHTLDLANYQCADAIRAFAEPPANGTRAHAHAVSSAFGLLGHHFGTQLGNGTGSQYFLVQHMATPDMVLSLYDMTPPEYHADPETGLYHQDTDPRYPRTTFDPAEDLEPTFYTRDPATSPRMNRIIRQNGGGGVVVSRYECLRRYAEVRTLLANAGICLPDDPYDLREWSLVMAMTGVLNGIDRGLLDVDEVVVHGSGSYSVTDFVPIPEHTLHRIDGADSLREILLAPAEVRA</sequence>
<dbReference type="InterPro" id="IPR046044">
    <property type="entry name" value="DUF6002"/>
</dbReference>
<dbReference type="EMBL" id="JAAATY010000048">
    <property type="protein sequence ID" value="NRN70992.1"/>
    <property type="molecule type" value="Genomic_DNA"/>
</dbReference>
<name>A0ABX2FHV6_9PSEU</name>
<accession>A0ABX2FHV6</accession>
<organism evidence="1 2">
    <name type="scientific">Kibdelosporangium persicum</name>
    <dbReference type="NCBI Taxonomy" id="2698649"/>
    <lineage>
        <taxon>Bacteria</taxon>
        <taxon>Bacillati</taxon>
        <taxon>Actinomycetota</taxon>
        <taxon>Actinomycetes</taxon>
        <taxon>Pseudonocardiales</taxon>
        <taxon>Pseudonocardiaceae</taxon>
        <taxon>Kibdelosporangium</taxon>
    </lineage>
</organism>
<gene>
    <name evidence="1" type="ORF">GC106_82670</name>
</gene>
<comment type="caution">
    <text evidence="1">The sequence shown here is derived from an EMBL/GenBank/DDBJ whole genome shotgun (WGS) entry which is preliminary data.</text>
</comment>
<evidence type="ECO:0008006" key="3">
    <source>
        <dbReference type="Google" id="ProtNLM"/>
    </source>
</evidence>
<evidence type="ECO:0000313" key="1">
    <source>
        <dbReference type="EMBL" id="NRN70992.1"/>
    </source>
</evidence>
<keyword evidence="2" id="KW-1185">Reference proteome</keyword>